<dbReference type="InterPro" id="IPR006694">
    <property type="entry name" value="Fatty_acid_hydroxylase"/>
</dbReference>
<dbReference type="KEGG" id="stae:HNV11_17455"/>
<dbReference type="AlphaFoldDB" id="A0A6M5YCL3"/>
<feature type="region of interest" description="Disordered" evidence="5">
    <location>
        <begin position="267"/>
        <end position="288"/>
    </location>
</feature>
<evidence type="ECO:0000256" key="6">
    <source>
        <dbReference type="SAM" id="Phobius"/>
    </source>
</evidence>
<dbReference type="GO" id="GO:0005506">
    <property type="term" value="F:iron ion binding"/>
    <property type="evidence" value="ECO:0007669"/>
    <property type="project" value="InterPro"/>
</dbReference>
<accession>A0A6M5YCL3</accession>
<reference evidence="8 9" key="1">
    <citation type="submission" date="2020-05" db="EMBL/GenBank/DDBJ databases">
        <title>Genome sequencing of Spirosoma sp. TS118.</title>
        <authorList>
            <person name="Lee J.-H."/>
            <person name="Jeong S."/>
            <person name="Zhao L."/>
            <person name="Jung J.-H."/>
            <person name="Kim M.-K."/>
            <person name="Lim S."/>
        </authorList>
    </citation>
    <scope>NUCLEOTIDE SEQUENCE [LARGE SCALE GENOMIC DNA]</scope>
    <source>
        <strain evidence="8 9">TS118</strain>
    </source>
</reference>
<dbReference type="GO" id="GO:0016491">
    <property type="term" value="F:oxidoreductase activity"/>
    <property type="evidence" value="ECO:0007669"/>
    <property type="project" value="InterPro"/>
</dbReference>
<organism evidence="8 9">
    <name type="scientific">Spirosoma taeanense</name>
    <dbReference type="NCBI Taxonomy" id="2735870"/>
    <lineage>
        <taxon>Bacteria</taxon>
        <taxon>Pseudomonadati</taxon>
        <taxon>Bacteroidota</taxon>
        <taxon>Cytophagia</taxon>
        <taxon>Cytophagales</taxon>
        <taxon>Cytophagaceae</taxon>
        <taxon>Spirosoma</taxon>
    </lineage>
</organism>
<dbReference type="GO" id="GO:0008610">
    <property type="term" value="P:lipid biosynthetic process"/>
    <property type="evidence" value="ECO:0007669"/>
    <property type="project" value="InterPro"/>
</dbReference>
<evidence type="ECO:0000256" key="2">
    <source>
        <dbReference type="ARBA" id="ARBA00022692"/>
    </source>
</evidence>
<dbReference type="GO" id="GO:0016020">
    <property type="term" value="C:membrane"/>
    <property type="evidence" value="ECO:0007669"/>
    <property type="project" value="UniProtKB-SubCell"/>
</dbReference>
<evidence type="ECO:0000259" key="7">
    <source>
        <dbReference type="Pfam" id="PF04116"/>
    </source>
</evidence>
<keyword evidence="4 6" id="KW-0472">Membrane</keyword>
<dbReference type="RefSeq" id="WP_171740879.1">
    <property type="nucleotide sequence ID" value="NZ_CP053435.1"/>
</dbReference>
<feature type="transmembrane region" description="Helical" evidence="6">
    <location>
        <begin position="12"/>
        <end position="35"/>
    </location>
</feature>
<dbReference type="PANTHER" id="PTHR11863">
    <property type="entry name" value="STEROL DESATURASE"/>
    <property type="match status" value="1"/>
</dbReference>
<proteinExistence type="predicted"/>
<dbReference type="InterPro" id="IPR050307">
    <property type="entry name" value="Sterol_Desaturase_Related"/>
</dbReference>
<evidence type="ECO:0000313" key="9">
    <source>
        <dbReference type="Proteomes" id="UP000502756"/>
    </source>
</evidence>
<feature type="transmembrane region" description="Helical" evidence="6">
    <location>
        <begin position="58"/>
        <end position="82"/>
    </location>
</feature>
<keyword evidence="3 6" id="KW-1133">Transmembrane helix</keyword>
<feature type="transmembrane region" description="Helical" evidence="6">
    <location>
        <begin position="94"/>
        <end position="114"/>
    </location>
</feature>
<name>A0A6M5YCL3_9BACT</name>
<sequence>MGTITIQQWLSAIFAVGLKYALATGVAYGLFYWLWKGRFKGRKIQSKDPRAGDYKREILYSAQSIVIMATVAVLSLTVLVPVNRVYLDRHEYSLGYYLFTLVYMLVLHDTYFYWMHRFIHHPRVFRFLHLVHHRSTNPSPWAAYAFHPLEALFESAILLLITFSLPVHWSAVMLFFTFSVLHDVYIHLGYEILPANFQNTKLGRWISTSVNHNQHHKHFDGNYGLYFTFWDRMMGTLRPDYDDAYAKATRPDTSRVAALATATTRLVSDPSGGLSAPATVRAEDRARR</sequence>
<evidence type="ECO:0000256" key="1">
    <source>
        <dbReference type="ARBA" id="ARBA00004370"/>
    </source>
</evidence>
<keyword evidence="9" id="KW-1185">Reference proteome</keyword>
<evidence type="ECO:0000313" key="8">
    <source>
        <dbReference type="EMBL" id="QJW91033.1"/>
    </source>
</evidence>
<dbReference type="Proteomes" id="UP000502756">
    <property type="component" value="Chromosome"/>
</dbReference>
<comment type="subcellular location">
    <subcellularLocation>
        <location evidence="1">Membrane</location>
    </subcellularLocation>
</comment>
<dbReference type="EMBL" id="CP053435">
    <property type="protein sequence ID" value="QJW91033.1"/>
    <property type="molecule type" value="Genomic_DNA"/>
</dbReference>
<evidence type="ECO:0000256" key="4">
    <source>
        <dbReference type="ARBA" id="ARBA00023136"/>
    </source>
</evidence>
<keyword evidence="2 6" id="KW-0812">Transmembrane</keyword>
<gene>
    <name evidence="8" type="ORF">HNV11_17455</name>
</gene>
<feature type="domain" description="Fatty acid hydroxylase" evidence="7">
    <location>
        <begin position="102"/>
        <end position="236"/>
    </location>
</feature>
<evidence type="ECO:0000256" key="3">
    <source>
        <dbReference type="ARBA" id="ARBA00022989"/>
    </source>
</evidence>
<protein>
    <submittedName>
        <fullName evidence="8">Sterol desaturase family protein</fullName>
    </submittedName>
</protein>
<dbReference type="Pfam" id="PF04116">
    <property type="entry name" value="FA_hydroxylase"/>
    <property type="match status" value="1"/>
</dbReference>
<feature type="transmembrane region" description="Helical" evidence="6">
    <location>
        <begin position="156"/>
        <end position="178"/>
    </location>
</feature>
<evidence type="ECO:0000256" key="5">
    <source>
        <dbReference type="SAM" id="MobiDB-lite"/>
    </source>
</evidence>